<evidence type="ECO:0000256" key="1">
    <source>
        <dbReference type="SAM" id="MobiDB-lite"/>
    </source>
</evidence>
<reference evidence="2" key="1">
    <citation type="submission" date="2022-04" db="EMBL/GenBank/DDBJ databases">
        <title>Carnegiea gigantea Genome sequencing and assembly v2.</title>
        <authorList>
            <person name="Copetti D."/>
            <person name="Sanderson M.J."/>
            <person name="Burquez A."/>
            <person name="Wojciechowski M.F."/>
        </authorList>
    </citation>
    <scope>NUCLEOTIDE SEQUENCE</scope>
    <source>
        <strain evidence="2">SGP5-SGP5p</strain>
        <tissue evidence="2">Aerial part</tissue>
    </source>
</reference>
<dbReference type="Proteomes" id="UP001153076">
    <property type="component" value="Unassembled WGS sequence"/>
</dbReference>
<gene>
    <name evidence="2" type="ORF">Cgig2_018488</name>
</gene>
<name>A0A9Q1GHF9_9CARY</name>
<dbReference type="AlphaFoldDB" id="A0A9Q1GHF9"/>
<feature type="compositionally biased region" description="Polar residues" evidence="1">
    <location>
        <begin position="113"/>
        <end position="128"/>
    </location>
</feature>
<accession>A0A9Q1GHF9</accession>
<feature type="region of interest" description="Disordered" evidence="1">
    <location>
        <begin position="361"/>
        <end position="388"/>
    </location>
</feature>
<protein>
    <submittedName>
        <fullName evidence="2">Uncharacterized protein</fullName>
    </submittedName>
</protein>
<evidence type="ECO:0000313" key="2">
    <source>
        <dbReference type="EMBL" id="KAJ8421072.1"/>
    </source>
</evidence>
<feature type="compositionally biased region" description="Polar residues" evidence="1">
    <location>
        <begin position="225"/>
        <end position="235"/>
    </location>
</feature>
<comment type="caution">
    <text evidence="2">The sequence shown here is derived from an EMBL/GenBank/DDBJ whole genome shotgun (WGS) entry which is preliminary data.</text>
</comment>
<feature type="region of interest" description="Disordered" evidence="1">
    <location>
        <begin position="217"/>
        <end position="238"/>
    </location>
</feature>
<sequence length="388" mass="43147">MQVDCYVDVILSDGAILKAKEENNEEDEEEVEAEDKEFEDFISDEDEQLAVGDMCLDDGSTSSKGLAKGGRRLIRLVNYRPTPSNTTPRASASPSPTTSTTSNPNRTYPLRNSHGSPFSSPRIQTSVFNAEESPQLDVDTCRKNPPNLDFSTEVNSTRRGKTQIWPDGKGLFCPEFHGKVVRKITEIYEGKYDAAYPSRGKIPQSEKYVQKLSETQATQSTQATFDGSTPSTPSEPSYDEQMKIWIDVNGLTKPSRLCGFGPEEDIYTNSQGPCSIQNHGKAYTNIFATLVFENKRQKIQLDSQKKVLDDVQAKLTLEQAKSKKQTKKVHKYAKATQDIQAQMFQWHFLMKTILPNLPPPIPVIDSLSESEDGGEDENDDGGGGIVDE</sequence>
<feature type="compositionally biased region" description="Low complexity" evidence="1">
    <location>
        <begin position="80"/>
        <end position="107"/>
    </location>
</feature>
<feature type="compositionally biased region" description="Acidic residues" evidence="1">
    <location>
        <begin position="368"/>
        <end position="388"/>
    </location>
</feature>
<feature type="region of interest" description="Disordered" evidence="1">
    <location>
        <begin position="54"/>
        <end position="161"/>
    </location>
</feature>
<keyword evidence="3" id="KW-1185">Reference proteome</keyword>
<organism evidence="2 3">
    <name type="scientific">Carnegiea gigantea</name>
    <dbReference type="NCBI Taxonomy" id="171969"/>
    <lineage>
        <taxon>Eukaryota</taxon>
        <taxon>Viridiplantae</taxon>
        <taxon>Streptophyta</taxon>
        <taxon>Embryophyta</taxon>
        <taxon>Tracheophyta</taxon>
        <taxon>Spermatophyta</taxon>
        <taxon>Magnoliopsida</taxon>
        <taxon>eudicotyledons</taxon>
        <taxon>Gunneridae</taxon>
        <taxon>Pentapetalae</taxon>
        <taxon>Caryophyllales</taxon>
        <taxon>Cactineae</taxon>
        <taxon>Cactaceae</taxon>
        <taxon>Cactoideae</taxon>
        <taxon>Echinocereeae</taxon>
        <taxon>Carnegiea</taxon>
    </lineage>
</organism>
<evidence type="ECO:0000313" key="3">
    <source>
        <dbReference type="Proteomes" id="UP001153076"/>
    </source>
</evidence>
<dbReference type="EMBL" id="JAKOGI010002939">
    <property type="protein sequence ID" value="KAJ8421072.1"/>
    <property type="molecule type" value="Genomic_DNA"/>
</dbReference>
<proteinExistence type="predicted"/>